<keyword evidence="3" id="KW-0677">Repeat</keyword>
<keyword evidence="4 10" id="KW-0862">Zinc</keyword>
<dbReference type="PROSITE" id="PS00478">
    <property type="entry name" value="LIM_DOMAIN_1"/>
    <property type="match status" value="2"/>
</dbReference>
<dbReference type="CDD" id="cd09376">
    <property type="entry name" value="LIM2_Lhx3_Lhx4"/>
    <property type="match status" value="1"/>
</dbReference>
<keyword evidence="16" id="KW-1185">Reference proteome</keyword>
<dbReference type="GO" id="GO:0030182">
    <property type="term" value="P:neuron differentiation"/>
    <property type="evidence" value="ECO:0007669"/>
    <property type="project" value="TreeGrafter"/>
</dbReference>
<keyword evidence="2 10" id="KW-0479">Metal-binding</keyword>
<dbReference type="InterPro" id="IPR001356">
    <property type="entry name" value="HD"/>
</dbReference>
<sequence>MPMSSIPKCGGCHEMIVDRWVLKVLDRTWHAGCLRCAECRAPLADKCFARNNQLYCKDDFFKRFGTKCAGCGQGIPPTQVVRRAQSHVYHLRCFACAACARTLNTGDEFYLMEDGKLVCKPDYEAARAKGEGSLDGDAASKRPRTTITAKQLETLKSAYSSSPKPARHVREQLAQDTGLDMRVVQVWFQNRRAKEKRLKKDAGRTRWSQYFRSMKGAGGGSPRHDRLLDKDELKIDLDSYAHQDLSNDSYSTVALGGEEGSPAGGAGSAGAGAHAAPTCARTRRPITTTPDHLVYTNIGQAMSGSGGGALGGGGAGGASDLSSSSSPAAGGYPDFPPSPDSWLGEPHHYSPRAFP</sequence>
<evidence type="ECO:0000256" key="8">
    <source>
        <dbReference type="ARBA" id="ARBA00023242"/>
    </source>
</evidence>
<organism evidence="15 16">
    <name type="scientific">Eumeta variegata</name>
    <name type="common">Bagworm moth</name>
    <name type="synonym">Eumeta japonica</name>
    <dbReference type="NCBI Taxonomy" id="151549"/>
    <lineage>
        <taxon>Eukaryota</taxon>
        <taxon>Metazoa</taxon>
        <taxon>Ecdysozoa</taxon>
        <taxon>Arthropoda</taxon>
        <taxon>Hexapoda</taxon>
        <taxon>Insecta</taxon>
        <taxon>Pterygota</taxon>
        <taxon>Neoptera</taxon>
        <taxon>Endopterygota</taxon>
        <taxon>Lepidoptera</taxon>
        <taxon>Glossata</taxon>
        <taxon>Ditrysia</taxon>
        <taxon>Tineoidea</taxon>
        <taxon>Psychidae</taxon>
        <taxon>Oiketicinae</taxon>
        <taxon>Eumeta</taxon>
    </lineage>
</organism>
<feature type="region of interest" description="Disordered" evidence="12">
    <location>
        <begin position="308"/>
        <end position="355"/>
    </location>
</feature>
<dbReference type="InterPro" id="IPR049594">
    <property type="entry name" value="Lhx3/4-like_LIM2"/>
</dbReference>
<dbReference type="FunFam" id="2.10.110.10:FF:000006">
    <property type="entry name" value="LIM homeobox transcription factor 1-beta"/>
    <property type="match status" value="1"/>
</dbReference>
<dbReference type="SMART" id="SM00389">
    <property type="entry name" value="HOX"/>
    <property type="match status" value="1"/>
</dbReference>
<dbReference type="InterPro" id="IPR001781">
    <property type="entry name" value="Znf_LIM"/>
</dbReference>
<evidence type="ECO:0000313" key="15">
    <source>
        <dbReference type="EMBL" id="GBP48187.1"/>
    </source>
</evidence>
<accession>A0A4C1WDH1</accession>
<dbReference type="Gene3D" id="2.10.110.10">
    <property type="entry name" value="Cysteine Rich Protein"/>
    <property type="match status" value="2"/>
</dbReference>
<dbReference type="PROSITE" id="PS50023">
    <property type="entry name" value="LIM_DOMAIN_2"/>
    <property type="match status" value="2"/>
</dbReference>
<feature type="region of interest" description="Disordered" evidence="12">
    <location>
        <begin position="251"/>
        <end position="287"/>
    </location>
</feature>
<feature type="compositionally biased region" description="Gly residues" evidence="12">
    <location>
        <begin position="308"/>
        <end position="317"/>
    </location>
</feature>
<evidence type="ECO:0000256" key="11">
    <source>
        <dbReference type="RuleBase" id="RU000682"/>
    </source>
</evidence>
<dbReference type="Pfam" id="PF00046">
    <property type="entry name" value="Homeodomain"/>
    <property type="match status" value="1"/>
</dbReference>
<dbReference type="Gene3D" id="1.10.10.60">
    <property type="entry name" value="Homeodomain-like"/>
    <property type="match status" value="1"/>
</dbReference>
<dbReference type="SUPFAM" id="SSF46689">
    <property type="entry name" value="Homeodomain-like"/>
    <property type="match status" value="1"/>
</dbReference>
<keyword evidence="7 9" id="KW-0371">Homeobox</keyword>
<dbReference type="Proteomes" id="UP000299102">
    <property type="component" value="Unassembled WGS sequence"/>
</dbReference>
<dbReference type="FunFam" id="1.10.10.60:FF:000219">
    <property type="entry name" value="LIM/homeobox protein Lhx3"/>
    <property type="match status" value="1"/>
</dbReference>
<dbReference type="FunFam" id="2.10.110.10:FF:000032">
    <property type="entry name" value="LIM/homeobox protein Lhx3"/>
    <property type="match status" value="1"/>
</dbReference>
<evidence type="ECO:0000256" key="1">
    <source>
        <dbReference type="ARBA" id="ARBA00004123"/>
    </source>
</evidence>
<evidence type="ECO:0000256" key="3">
    <source>
        <dbReference type="ARBA" id="ARBA00022737"/>
    </source>
</evidence>
<evidence type="ECO:0000259" key="14">
    <source>
        <dbReference type="PROSITE" id="PS50071"/>
    </source>
</evidence>
<gene>
    <name evidence="15" type="ORF">EVAR_27574_1</name>
</gene>
<evidence type="ECO:0000256" key="7">
    <source>
        <dbReference type="ARBA" id="ARBA00023155"/>
    </source>
</evidence>
<evidence type="ECO:0000256" key="6">
    <source>
        <dbReference type="ARBA" id="ARBA00023125"/>
    </source>
</evidence>
<comment type="caution">
    <text evidence="15">The sequence shown here is derived from an EMBL/GenBank/DDBJ whole genome shotgun (WGS) entry which is preliminary data.</text>
</comment>
<dbReference type="GO" id="GO:0005634">
    <property type="term" value="C:nucleus"/>
    <property type="evidence" value="ECO:0007669"/>
    <property type="project" value="UniProtKB-SubCell"/>
</dbReference>
<evidence type="ECO:0008006" key="17">
    <source>
        <dbReference type="Google" id="ProtNLM"/>
    </source>
</evidence>
<evidence type="ECO:0000313" key="16">
    <source>
        <dbReference type="Proteomes" id="UP000299102"/>
    </source>
</evidence>
<comment type="subcellular location">
    <subcellularLocation>
        <location evidence="1 9 11">Nucleus</location>
    </subcellularLocation>
</comment>
<evidence type="ECO:0000256" key="2">
    <source>
        <dbReference type="ARBA" id="ARBA00022723"/>
    </source>
</evidence>
<evidence type="ECO:0000256" key="5">
    <source>
        <dbReference type="ARBA" id="ARBA00023038"/>
    </source>
</evidence>
<keyword evidence="6 9" id="KW-0238">DNA-binding</keyword>
<dbReference type="InterPro" id="IPR050453">
    <property type="entry name" value="LIM_Homeobox_TF"/>
</dbReference>
<dbReference type="InterPro" id="IPR009057">
    <property type="entry name" value="Homeodomain-like_sf"/>
</dbReference>
<feature type="compositionally biased region" description="Low complexity" evidence="12">
    <location>
        <begin position="318"/>
        <end position="331"/>
    </location>
</feature>
<dbReference type="SMART" id="SM00132">
    <property type="entry name" value="LIM"/>
    <property type="match status" value="2"/>
</dbReference>
<dbReference type="GO" id="GO:0000981">
    <property type="term" value="F:DNA-binding transcription factor activity, RNA polymerase II-specific"/>
    <property type="evidence" value="ECO:0007669"/>
    <property type="project" value="InterPro"/>
</dbReference>
<dbReference type="EMBL" id="BGZK01000518">
    <property type="protein sequence ID" value="GBP48187.1"/>
    <property type="molecule type" value="Genomic_DNA"/>
</dbReference>
<dbReference type="GO" id="GO:0008270">
    <property type="term" value="F:zinc ion binding"/>
    <property type="evidence" value="ECO:0007669"/>
    <property type="project" value="InterPro"/>
</dbReference>
<feature type="domain" description="Homeobox" evidence="14">
    <location>
        <begin position="138"/>
        <end position="198"/>
    </location>
</feature>
<feature type="domain" description="LIM zinc-binding" evidence="13">
    <location>
        <begin position="7"/>
        <end position="66"/>
    </location>
</feature>
<feature type="DNA-binding region" description="Homeobox" evidence="9">
    <location>
        <begin position="140"/>
        <end position="199"/>
    </location>
</feature>
<feature type="compositionally biased region" description="Gly residues" evidence="12">
    <location>
        <begin position="257"/>
        <end position="270"/>
    </location>
</feature>
<evidence type="ECO:0000256" key="9">
    <source>
        <dbReference type="PROSITE-ProRule" id="PRU00108"/>
    </source>
</evidence>
<feature type="domain" description="LIM zinc-binding" evidence="13">
    <location>
        <begin position="67"/>
        <end position="129"/>
    </location>
</feature>
<proteinExistence type="predicted"/>
<dbReference type="PANTHER" id="PTHR24208:SF128">
    <property type="entry name" value="LIM3, ISOFORM G"/>
    <property type="match status" value="1"/>
</dbReference>
<dbReference type="OrthoDB" id="10068367at2759"/>
<dbReference type="AlphaFoldDB" id="A0A4C1WDH1"/>
<evidence type="ECO:0000256" key="10">
    <source>
        <dbReference type="PROSITE-ProRule" id="PRU00125"/>
    </source>
</evidence>
<evidence type="ECO:0000256" key="12">
    <source>
        <dbReference type="SAM" id="MobiDB-lite"/>
    </source>
</evidence>
<keyword evidence="8 9" id="KW-0539">Nucleus</keyword>
<evidence type="ECO:0000259" key="13">
    <source>
        <dbReference type="PROSITE" id="PS50023"/>
    </source>
</evidence>
<dbReference type="PANTHER" id="PTHR24208">
    <property type="entry name" value="LIM/HOMEOBOX PROTEIN LHX"/>
    <property type="match status" value="1"/>
</dbReference>
<evidence type="ECO:0000256" key="4">
    <source>
        <dbReference type="ARBA" id="ARBA00022833"/>
    </source>
</evidence>
<keyword evidence="5 10" id="KW-0440">LIM domain</keyword>
<dbReference type="InterPro" id="IPR017970">
    <property type="entry name" value="Homeobox_CS"/>
</dbReference>
<dbReference type="PROSITE" id="PS50071">
    <property type="entry name" value="HOMEOBOX_2"/>
    <property type="match status" value="1"/>
</dbReference>
<dbReference type="PROSITE" id="PS00027">
    <property type="entry name" value="HOMEOBOX_1"/>
    <property type="match status" value="1"/>
</dbReference>
<dbReference type="SUPFAM" id="SSF57716">
    <property type="entry name" value="Glucocorticoid receptor-like (DNA-binding domain)"/>
    <property type="match status" value="2"/>
</dbReference>
<dbReference type="CDD" id="cd00086">
    <property type="entry name" value="homeodomain"/>
    <property type="match status" value="1"/>
</dbReference>
<protein>
    <recommendedName>
        <fullName evidence="17">LIM/homeobox protein Lhx3</fullName>
    </recommendedName>
</protein>
<name>A0A4C1WDH1_EUMVA</name>
<dbReference type="Pfam" id="PF00412">
    <property type="entry name" value="LIM"/>
    <property type="match status" value="2"/>
</dbReference>
<dbReference type="STRING" id="151549.A0A4C1WDH1"/>
<reference evidence="15 16" key="1">
    <citation type="journal article" date="2019" name="Commun. Biol.">
        <title>The bagworm genome reveals a unique fibroin gene that provides high tensile strength.</title>
        <authorList>
            <person name="Kono N."/>
            <person name="Nakamura H."/>
            <person name="Ohtoshi R."/>
            <person name="Tomita M."/>
            <person name="Numata K."/>
            <person name="Arakawa K."/>
        </authorList>
    </citation>
    <scope>NUCLEOTIDE SEQUENCE [LARGE SCALE GENOMIC DNA]</scope>
</reference>
<dbReference type="GO" id="GO:0000977">
    <property type="term" value="F:RNA polymerase II transcription regulatory region sequence-specific DNA binding"/>
    <property type="evidence" value="ECO:0007669"/>
    <property type="project" value="TreeGrafter"/>
</dbReference>